<proteinExistence type="inferred from homology"/>
<feature type="region of interest" description="Disordered" evidence="5">
    <location>
        <begin position="1062"/>
        <end position="1095"/>
    </location>
</feature>
<evidence type="ECO:0000256" key="1">
    <source>
        <dbReference type="ARBA" id="ARBA00010547"/>
    </source>
</evidence>
<feature type="compositionally biased region" description="Low complexity" evidence="5">
    <location>
        <begin position="514"/>
        <end position="529"/>
    </location>
</feature>
<keyword evidence="4" id="KW-0131">Cell cycle</keyword>
<feature type="region of interest" description="Disordered" evidence="5">
    <location>
        <begin position="1241"/>
        <end position="1272"/>
    </location>
</feature>
<evidence type="ECO:0000256" key="5">
    <source>
        <dbReference type="SAM" id="MobiDB-lite"/>
    </source>
</evidence>
<feature type="region of interest" description="Disordered" evidence="5">
    <location>
        <begin position="1778"/>
        <end position="1802"/>
    </location>
</feature>
<protein>
    <recommendedName>
        <fullName evidence="6">Anaphase-promoting complex subunit 1 middle domain-containing protein</fullName>
    </recommendedName>
</protein>
<keyword evidence="8" id="KW-1185">Reference proteome</keyword>
<feature type="region of interest" description="Disordered" evidence="5">
    <location>
        <begin position="878"/>
        <end position="900"/>
    </location>
</feature>
<gene>
    <name evidence="7" type="ORF">VaNZ11_004311</name>
</gene>
<name>A0ABQ5RXL9_9CHLO</name>
<feature type="compositionally biased region" description="Basic and acidic residues" evidence="5">
    <location>
        <begin position="1680"/>
        <end position="1694"/>
    </location>
</feature>
<feature type="region of interest" description="Disordered" evidence="5">
    <location>
        <begin position="914"/>
        <end position="984"/>
    </location>
</feature>
<feature type="non-terminal residue" evidence="7">
    <location>
        <position position="2211"/>
    </location>
</feature>
<dbReference type="InterPro" id="IPR011989">
    <property type="entry name" value="ARM-like"/>
</dbReference>
<feature type="compositionally biased region" description="Basic and acidic residues" evidence="5">
    <location>
        <begin position="42"/>
        <end position="56"/>
    </location>
</feature>
<accession>A0ABQ5RXL9</accession>
<dbReference type="Proteomes" id="UP001165090">
    <property type="component" value="Unassembled WGS sequence"/>
</dbReference>
<feature type="compositionally biased region" description="Acidic residues" evidence="5">
    <location>
        <begin position="934"/>
        <end position="947"/>
    </location>
</feature>
<dbReference type="Gene3D" id="1.25.10.10">
    <property type="entry name" value="Leucine-rich Repeat Variant"/>
    <property type="match status" value="1"/>
</dbReference>
<keyword evidence="3" id="KW-0498">Mitosis</keyword>
<feature type="region of interest" description="Disordered" evidence="5">
    <location>
        <begin position="575"/>
        <end position="603"/>
    </location>
</feature>
<feature type="compositionally biased region" description="Low complexity" evidence="5">
    <location>
        <begin position="1245"/>
        <end position="1255"/>
    </location>
</feature>
<feature type="region of interest" description="Disordered" evidence="5">
    <location>
        <begin position="1677"/>
        <end position="1728"/>
    </location>
</feature>
<dbReference type="InterPro" id="IPR024990">
    <property type="entry name" value="Apc1"/>
</dbReference>
<feature type="compositionally biased region" description="Low complexity" evidence="5">
    <location>
        <begin position="488"/>
        <end position="502"/>
    </location>
</feature>
<dbReference type="EMBL" id="BSDZ01000011">
    <property type="protein sequence ID" value="GLI61806.1"/>
    <property type="molecule type" value="Genomic_DNA"/>
</dbReference>
<comment type="caution">
    <text evidence="7">The sequence shown here is derived from an EMBL/GenBank/DDBJ whole genome shotgun (WGS) entry which is preliminary data.</text>
</comment>
<feature type="compositionally biased region" description="Pro residues" evidence="5">
    <location>
        <begin position="1697"/>
        <end position="1712"/>
    </location>
</feature>
<dbReference type="Pfam" id="PF20518">
    <property type="entry name" value="Apc1_MidN"/>
    <property type="match status" value="1"/>
</dbReference>
<evidence type="ECO:0000313" key="7">
    <source>
        <dbReference type="EMBL" id="GLI61806.1"/>
    </source>
</evidence>
<evidence type="ECO:0000256" key="4">
    <source>
        <dbReference type="ARBA" id="ARBA00023306"/>
    </source>
</evidence>
<feature type="compositionally biased region" description="Low complexity" evidence="5">
    <location>
        <begin position="957"/>
        <end position="979"/>
    </location>
</feature>
<feature type="compositionally biased region" description="Polar residues" evidence="5">
    <location>
        <begin position="888"/>
        <end position="897"/>
    </location>
</feature>
<keyword evidence="2" id="KW-0132">Cell division</keyword>
<feature type="region of interest" description="Disordered" evidence="5">
    <location>
        <begin position="665"/>
        <end position="684"/>
    </location>
</feature>
<dbReference type="PANTHER" id="PTHR12827">
    <property type="entry name" value="MEIOTIC CHECKPOINT REGULATOR TSG24 FAMILY MEMBER"/>
    <property type="match status" value="1"/>
</dbReference>
<evidence type="ECO:0000256" key="3">
    <source>
        <dbReference type="ARBA" id="ARBA00022776"/>
    </source>
</evidence>
<feature type="compositionally biased region" description="Low complexity" evidence="5">
    <location>
        <begin position="1084"/>
        <end position="1095"/>
    </location>
</feature>
<reference evidence="7 8" key="1">
    <citation type="journal article" date="2023" name="IScience">
        <title>Expanded male sex-determining region conserved during the evolution of homothallism in the green alga Volvox.</title>
        <authorList>
            <person name="Yamamoto K."/>
            <person name="Matsuzaki R."/>
            <person name="Mahakham W."/>
            <person name="Heman W."/>
            <person name="Sekimoto H."/>
            <person name="Kawachi M."/>
            <person name="Minakuchi Y."/>
            <person name="Toyoda A."/>
            <person name="Nozaki H."/>
        </authorList>
    </citation>
    <scope>NUCLEOTIDE SEQUENCE [LARGE SCALE GENOMIC DNA]</scope>
    <source>
        <strain evidence="7 8">NIES-4468</strain>
    </source>
</reference>
<organism evidence="7 8">
    <name type="scientific">Volvox africanus</name>
    <dbReference type="NCBI Taxonomy" id="51714"/>
    <lineage>
        <taxon>Eukaryota</taxon>
        <taxon>Viridiplantae</taxon>
        <taxon>Chlorophyta</taxon>
        <taxon>core chlorophytes</taxon>
        <taxon>Chlorophyceae</taxon>
        <taxon>CS clade</taxon>
        <taxon>Chlamydomonadales</taxon>
        <taxon>Volvocaceae</taxon>
        <taxon>Volvox</taxon>
    </lineage>
</organism>
<evidence type="ECO:0000256" key="2">
    <source>
        <dbReference type="ARBA" id="ARBA00022618"/>
    </source>
</evidence>
<feature type="compositionally biased region" description="Low complexity" evidence="5">
    <location>
        <begin position="575"/>
        <end position="587"/>
    </location>
</feature>
<feature type="compositionally biased region" description="Polar residues" evidence="5">
    <location>
        <begin position="916"/>
        <end position="927"/>
    </location>
</feature>
<feature type="region of interest" description="Disordered" evidence="5">
    <location>
        <begin position="29"/>
        <end position="57"/>
    </location>
</feature>
<dbReference type="InterPro" id="IPR046794">
    <property type="entry name" value="Apc1_MidN"/>
</dbReference>
<feature type="region of interest" description="Disordered" evidence="5">
    <location>
        <begin position="430"/>
        <end position="529"/>
    </location>
</feature>
<evidence type="ECO:0000259" key="6">
    <source>
        <dbReference type="Pfam" id="PF20518"/>
    </source>
</evidence>
<evidence type="ECO:0000313" key="8">
    <source>
        <dbReference type="Proteomes" id="UP001165090"/>
    </source>
</evidence>
<comment type="similarity">
    <text evidence="1">Belongs to the APC1 family.</text>
</comment>
<dbReference type="PANTHER" id="PTHR12827:SF3">
    <property type="entry name" value="ANAPHASE-PROMOTING COMPLEX SUBUNIT 1"/>
    <property type="match status" value="1"/>
</dbReference>
<feature type="region of interest" description="Disordered" evidence="5">
    <location>
        <begin position="1317"/>
        <end position="1343"/>
    </location>
</feature>
<sequence length="2211" mass="226825">MEMNTRSAILLPEEPFGVQLLRREYERQEKMAQSVQGTRRRSSGDGHMPGDQKHDVPTSVDIRNSIKLYVREGAPVIGGDACIEEVAVLGHRVAWTSGSAVRKLFSLGSEVLQATWAVFPGHSSDPVLCLLCANCCLITCTMGGELQESAVPPDLDAMWPAGDCGVLLGGPRAVTLYLLSHPMDEPQPVIADVSLRAGRPGSYAGWSGEQVVWSSYELPYLATYSEAAGRLAVWTVGGAPLAPELLGNLPDIPAATPLGAAPVSVAATMAGPAGGVGCAPPTGMSAATAATPASMMSMFSFKPHVLAGAGVPSAAGQAAASSHQPHRGSAPMAPPLAQQATLVTPPVTGSGGGGGSLFRVGQQHSRVRPPPIPYGPSAASSDMSMAMSPAVTATATPLMTLGTVGQQRPPLPRSHSQQHYHLRHAFLQQHPSPLYPPSAAPSDMSIGCTPTSMHGDTPQTRQLQPQQPPLHPQQADQQSPPDYPPSAAPSDMSISVSMSIGSGRTGRRTGGPGPIATTPAAPGGNAGAAAPSLSGLPGSFPGRLYSPYGGYGGGGSGAGPSPMLMSPWMPTASPGPGFASSSAPGTGLKRNPATRTPEGFLSPHLFNPMPRATAAATAASPGCYGYAASAISPSPPLSHYAHHHGSRTGHSQWRPVGTPFSQFLGDTAGDGSGSGAGATTAPASTPGLLGATAGCRVGSRTHLSMAPRLGYGDSAEECTVMVLLHEETLQPGCRPTEAVMATDLHGTPLLCVLCRHQSRVLAFSISSPSGAAASVPMSLPDHKPTSGGIAGGSAIGSAGAADAATGRVRVRVSLTGSLEAVAVAAVAATGMPITSPSSPFRVHRDLLALRPSGQLLLHRGLSPLFVVSFGDLGGLERAGGGGAAASVPAQQPQQRNRPLSAEAGAFTAASGVRNAFGSNVDPSTPASATGADMVLDDGSDMDQDSDDERVGGGSTEAAPASHHGASSASVARAGGSSATRADEAMHEATDEADMMLSSPPTGGTAAAGPAAVLASWKCPPGSGAAVRVQRGGPAATAAVPAAVPKGLRRGVSNTIVLVLSVPPGQGQVSSSGEPVGSKHRSVKATPTQAPQAPQPTERELRLLLPFTTTSAAANLALEVIRTAAPAELYLTFLRRFYTYRAAATRHAAGEWAAVDAVLLEWASDPPAFADAGRAAGIRVQPSQHGRRGTSAAAIRSPGSAVYGSGPGSGYGAAMPATPFTTPLHTRRFAAMSLASPVVPLRHYQHQQQQQQQQGRQVRHQHLSSQRALQQEPVEGWAEAADGRRGVVEGVPAGAAGPGSGSAWERLLASESQARLMSSRRKPTWMTASDPGIPSTTTLRAGPTSRDLSGIHTLLGGGSGSVPAANTAADEDASTAFPVPPLGPAAQPLLAVLYGLHGLYEELKLDMLSWPLLQPLGSSLAAVAAALGLHSYWEHYARDLGPATLVAAGVPEPPLQGPQGLSIRLPADVYRILGRMVSGTAPEPSELPSLLDAGLTGTAVGTAALGAAGAGRTMNSGSAAATGGGPAVAMAPPPPPFHPALPLTSRLLACYGLLAECARSCAAILLDTSLRPQETSPDAAAVNSAVQLEAAVRAASEQVVALVAAQGWDAGSLGRLPPGVALPLREAFQRCRASPPPGWPVQAYALIGREDIAATLAPSGLTTCGPAATADNSRHKYLHNQHHDQQQLQPRHDTHSQQPPPPQPPQPPQPPPQQQQQQQQQQQPHDQVAVASIEGTSHSAPSGSSFASLLRHLPGLRTSHPGVEAQQGSLVTPTSITIAGGTVHAGDGESKEEDASIAGGGGSLGNSSPSSLFSFRQLPQFSFAAVTPSTGITPYGPLGRLAIATTRRSLSYIPYGSGCDGHGAGTTPQATGVAGAGSAVVPYRPLPPPPPPRPPPSYLWHMWRPAYTARLQLPSHQLDLGAELEAPRRLEGPAKQFESKHGMEGLTRGVSRLRFGRDSRLRDVISALDSSHPLVLDGLGLHESDPDAPIKQQQQLLAAALRTMSLPLGRGAVALATGRPLPTEPTAAVPSMCLAGLVPDSLAGHTVVNLDLSTAQPAPGGGAAADFTAWPEFHNGAAEGLRLSAGGGESLSRTWLQVTTKPDVPSYTHAGLLMALGLTGHLDRLSWTDLYRYLSDEHDPTTIAVLVGMAAQRRASMDPTVTRMLFLHLPARHPTTFPELELSPLVQAAALMGVGLLYEGSAHRVMAETLVE</sequence>
<feature type="compositionally biased region" description="Low complexity" evidence="5">
    <location>
        <begin position="1713"/>
        <end position="1723"/>
    </location>
</feature>
<feature type="domain" description="Anaphase-promoting complex subunit 1 middle" evidence="6">
    <location>
        <begin position="1569"/>
        <end position="1652"/>
    </location>
</feature>